<protein>
    <submittedName>
        <fullName evidence="1">Uncharacterized protein</fullName>
    </submittedName>
</protein>
<organism evidence="1 2">
    <name type="scientific">Actinomortierella ambigua</name>
    <dbReference type="NCBI Taxonomy" id="1343610"/>
    <lineage>
        <taxon>Eukaryota</taxon>
        <taxon>Fungi</taxon>
        <taxon>Fungi incertae sedis</taxon>
        <taxon>Mucoromycota</taxon>
        <taxon>Mortierellomycotina</taxon>
        <taxon>Mortierellomycetes</taxon>
        <taxon>Mortierellales</taxon>
        <taxon>Mortierellaceae</taxon>
        <taxon>Actinomortierella</taxon>
    </lineage>
</organism>
<comment type="caution">
    <text evidence="1">The sequence shown here is derived from an EMBL/GenBank/DDBJ whole genome shotgun (WGS) entry which is preliminary data.</text>
</comment>
<accession>A0A9P6Q6Q8</accession>
<dbReference type="OrthoDB" id="2366329at2759"/>
<proteinExistence type="predicted"/>
<name>A0A9P6Q6Q8_9FUNG</name>
<evidence type="ECO:0000313" key="1">
    <source>
        <dbReference type="EMBL" id="KAG0259668.1"/>
    </source>
</evidence>
<gene>
    <name evidence="1" type="ORF">DFQ27_003952</name>
</gene>
<reference evidence="1" key="1">
    <citation type="journal article" date="2020" name="Fungal Divers.">
        <title>Resolving the Mortierellaceae phylogeny through synthesis of multi-gene phylogenetics and phylogenomics.</title>
        <authorList>
            <person name="Vandepol N."/>
            <person name="Liber J."/>
            <person name="Desiro A."/>
            <person name="Na H."/>
            <person name="Kennedy M."/>
            <person name="Barry K."/>
            <person name="Grigoriev I.V."/>
            <person name="Miller A.N."/>
            <person name="O'Donnell K."/>
            <person name="Stajich J.E."/>
            <person name="Bonito G."/>
        </authorList>
    </citation>
    <scope>NUCLEOTIDE SEQUENCE</scope>
    <source>
        <strain evidence="1">BC1065</strain>
    </source>
</reference>
<keyword evidence="2" id="KW-1185">Reference proteome</keyword>
<dbReference type="Proteomes" id="UP000807716">
    <property type="component" value="Unassembled WGS sequence"/>
</dbReference>
<dbReference type="AlphaFoldDB" id="A0A9P6Q6Q8"/>
<dbReference type="EMBL" id="JAAAJB010000276">
    <property type="protein sequence ID" value="KAG0259668.1"/>
    <property type="molecule type" value="Genomic_DNA"/>
</dbReference>
<sequence length="167" mass="18545">MSDVARAAVDLNDPVIVACVRQCNITLANSWENSPLSTMKFSLASGLLLTVYGLATLMSPTEAGLAKCRDKCLLKLSKAAERCMKRHPIVDSEARFSCNGAQGERYDACTDRCYVPYKRCSKKCNLRLHTNWESCIDGWADPADPERIKCIYDVLHKSYNLCVAPCS</sequence>
<evidence type="ECO:0000313" key="2">
    <source>
        <dbReference type="Proteomes" id="UP000807716"/>
    </source>
</evidence>